<dbReference type="STRING" id="1850250.LPB142_11805"/>
<evidence type="ECO:0000256" key="1">
    <source>
        <dbReference type="SAM" id="Phobius"/>
    </source>
</evidence>
<protein>
    <recommendedName>
        <fullName evidence="2">EamA domain-containing protein</fullName>
    </recommendedName>
</protein>
<dbReference type="Proteomes" id="UP000176562">
    <property type="component" value="Chromosome"/>
</dbReference>
<dbReference type="AlphaFoldDB" id="A0A1D9MDH4"/>
<dbReference type="EMBL" id="CP017781">
    <property type="protein sequence ID" value="AOZ69924.1"/>
    <property type="molecule type" value="Genomic_DNA"/>
</dbReference>
<dbReference type="InterPro" id="IPR000620">
    <property type="entry name" value="EamA_dom"/>
</dbReference>
<keyword evidence="4" id="KW-1185">Reference proteome</keyword>
<organism evidence="3 4">
    <name type="scientific">Rhodobacter xanthinilyticus</name>
    <dbReference type="NCBI Taxonomy" id="1850250"/>
    <lineage>
        <taxon>Bacteria</taxon>
        <taxon>Pseudomonadati</taxon>
        <taxon>Pseudomonadota</taxon>
        <taxon>Alphaproteobacteria</taxon>
        <taxon>Rhodobacterales</taxon>
        <taxon>Rhodobacter group</taxon>
        <taxon>Rhodobacter</taxon>
    </lineage>
</organism>
<reference evidence="3 4" key="1">
    <citation type="submission" date="2016-10" db="EMBL/GenBank/DDBJ databases">
        <title>Rhodobacter sp. LPB0142, isolated from sea water.</title>
        <authorList>
            <person name="Kim E."/>
            <person name="Yi H."/>
        </authorList>
    </citation>
    <scope>NUCLEOTIDE SEQUENCE [LARGE SCALE GENOMIC DNA]</scope>
    <source>
        <strain evidence="3 4">LPB0142</strain>
    </source>
</reference>
<dbReference type="SUPFAM" id="SSF103481">
    <property type="entry name" value="Multidrug resistance efflux transporter EmrE"/>
    <property type="match status" value="2"/>
</dbReference>
<keyword evidence="1" id="KW-0472">Membrane</keyword>
<feature type="transmembrane region" description="Helical" evidence="1">
    <location>
        <begin position="185"/>
        <end position="207"/>
    </location>
</feature>
<dbReference type="InterPro" id="IPR037185">
    <property type="entry name" value="EmrE-like"/>
</dbReference>
<accession>A0A1D9MDH4</accession>
<feature type="transmembrane region" description="Helical" evidence="1">
    <location>
        <begin position="43"/>
        <end position="64"/>
    </location>
</feature>
<feature type="domain" description="EamA" evidence="2">
    <location>
        <begin position="155"/>
        <end position="294"/>
    </location>
</feature>
<feature type="transmembrane region" description="Helical" evidence="1">
    <location>
        <begin position="71"/>
        <end position="92"/>
    </location>
</feature>
<name>A0A1D9MDH4_9RHOB</name>
<evidence type="ECO:0000313" key="4">
    <source>
        <dbReference type="Proteomes" id="UP000176562"/>
    </source>
</evidence>
<feature type="transmembrane region" description="Helical" evidence="1">
    <location>
        <begin position="128"/>
        <end position="145"/>
    </location>
</feature>
<dbReference type="KEGG" id="rhp:LPB142_11805"/>
<dbReference type="RefSeq" id="WP_068765837.1">
    <property type="nucleotide sequence ID" value="NZ_CP017781.1"/>
</dbReference>
<sequence>MSLLWVWVTLAAAAAQTLRFLLQRQLAGAGRGGGLSAGGATFSRFLFGAPIASLIAAGLLAAGARVAVPGAGFFGFVLLGGAAQVVATFLTVRLFSLRNFAVGVAFTKTEAVQVAILSAVLLGERVSALGWAGIGVGLLGVLLLSRPPEGFSARAMVYGVAAGGLFGLSSICYRGATLALEPAPFLARAFVTLACVTLAQSLGMALYLRLREPGELGRVLGSWRRTVWVGVTGVAGSAGWFTAFALMNAAYVRALGQVEMVFTLLASVFWLRERLSAREGAGMALVVGALLLIVAAQAGGG</sequence>
<feature type="transmembrane region" description="Helical" evidence="1">
    <location>
        <begin position="252"/>
        <end position="271"/>
    </location>
</feature>
<gene>
    <name evidence="3" type="ORF">LPB142_11805</name>
</gene>
<evidence type="ECO:0000259" key="2">
    <source>
        <dbReference type="Pfam" id="PF00892"/>
    </source>
</evidence>
<keyword evidence="1" id="KW-1133">Transmembrane helix</keyword>
<feature type="transmembrane region" description="Helical" evidence="1">
    <location>
        <begin position="157"/>
        <end position="179"/>
    </location>
</feature>
<feature type="transmembrane region" description="Helical" evidence="1">
    <location>
        <begin position="227"/>
        <end position="246"/>
    </location>
</feature>
<dbReference type="Pfam" id="PF00892">
    <property type="entry name" value="EamA"/>
    <property type="match status" value="1"/>
</dbReference>
<feature type="transmembrane region" description="Helical" evidence="1">
    <location>
        <begin position="283"/>
        <end position="300"/>
    </location>
</feature>
<dbReference type="GO" id="GO:0016020">
    <property type="term" value="C:membrane"/>
    <property type="evidence" value="ECO:0007669"/>
    <property type="project" value="InterPro"/>
</dbReference>
<evidence type="ECO:0000313" key="3">
    <source>
        <dbReference type="EMBL" id="AOZ69924.1"/>
    </source>
</evidence>
<proteinExistence type="predicted"/>
<keyword evidence="1" id="KW-0812">Transmembrane</keyword>